<keyword evidence="4" id="KW-1134">Transmembrane beta strand</keyword>
<name>A0A1A6HL96_NEOLE</name>
<dbReference type="Proteomes" id="UP000092124">
    <property type="component" value="Unassembled WGS sequence"/>
</dbReference>
<dbReference type="PANTHER" id="PTHR16399">
    <property type="entry name" value="GASDERMIN"/>
    <property type="match status" value="1"/>
</dbReference>
<dbReference type="STRING" id="56216.A0A1A6HL96"/>
<dbReference type="Pfam" id="PF04598">
    <property type="entry name" value="Gasdermin"/>
    <property type="match status" value="1"/>
</dbReference>
<dbReference type="EMBL" id="LZPO01027390">
    <property type="protein sequence ID" value="OBS78730.1"/>
    <property type="molecule type" value="Genomic_DNA"/>
</dbReference>
<evidence type="ECO:0000256" key="5">
    <source>
        <dbReference type="ARBA" id="ARBA00022475"/>
    </source>
</evidence>
<keyword evidence="7" id="KW-1210">Necrosis</keyword>
<evidence type="ECO:0000256" key="2">
    <source>
        <dbReference type="ARBA" id="ARBA00004651"/>
    </source>
</evidence>
<keyword evidence="8" id="KW-0812">Transmembrane</keyword>
<keyword evidence="6" id="KW-0963">Cytoplasm</keyword>
<dbReference type="GO" id="GO:0070269">
    <property type="term" value="P:pyroptotic inflammatory response"/>
    <property type="evidence" value="ECO:0007669"/>
    <property type="project" value="TreeGrafter"/>
</dbReference>
<dbReference type="GO" id="GO:0042742">
    <property type="term" value="P:defense response to bacterium"/>
    <property type="evidence" value="ECO:0007669"/>
    <property type="project" value="TreeGrafter"/>
</dbReference>
<protein>
    <recommendedName>
        <fullName evidence="16">Gasdermin pore forming domain-containing protein</fullName>
    </recommendedName>
</protein>
<accession>A0A1A6HL96</accession>
<comment type="similarity">
    <text evidence="3">Belongs to the gasdermin family.</text>
</comment>
<evidence type="ECO:0000313" key="14">
    <source>
        <dbReference type="EMBL" id="OBS78730.1"/>
    </source>
</evidence>
<feature type="domain" description="Gasdermin PUB" evidence="13">
    <location>
        <begin position="221"/>
        <end position="344"/>
    </location>
</feature>
<sequence length="384" mass="43874">MIPVKSMVDAGSFKCCYLVRGRKRFWGWRYYKTDLTLEDILDTEQDKGLFARMFAGLRGEKAKFQVHDNTDSELTAKFPEEKFAVQYLGSCSWKATVIHRKITQNYLEFLVNKRLKQRLPTSFKTISPEENVYLVTETLETQQEETLQAETQYKIWSSFLKGIKRENKSQNKIIIPANVILAYRKKQLIFKEGRMSIAFWTEEKRSFQGGMTVRRLQAIGNLQEQVQDTAEKLQELNEKERKNMLCSITSCATKEGGLEDLEQRVSDVLISNETHTEGPAGPLICSLHNNAGRLVKARAEAILELLDALIELSEKSKYVTEALENGTLSSLRDQVKLILQKNWGEQICQDVSRDPEARIFCALYVASSLLLQLSSSNKSICVCS</sequence>
<dbReference type="GO" id="GO:0005546">
    <property type="term" value="F:phosphatidylinositol-4,5-bisphosphate binding"/>
    <property type="evidence" value="ECO:0007669"/>
    <property type="project" value="TreeGrafter"/>
</dbReference>
<keyword evidence="11" id="KW-0449">Lipoprotein</keyword>
<keyword evidence="10" id="KW-0564">Palmitate</keyword>
<feature type="domain" description="Gasdermin pore forming" evidence="12">
    <location>
        <begin position="1"/>
        <end position="208"/>
    </location>
</feature>
<evidence type="ECO:0000256" key="4">
    <source>
        <dbReference type="ARBA" id="ARBA00022452"/>
    </source>
</evidence>
<dbReference type="GO" id="GO:0012501">
    <property type="term" value="P:programmed cell death"/>
    <property type="evidence" value="ECO:0007669"/>
    <property type="project" value="UniProtKB-KW"/>
</dbReference>
<evidence type="ECO:0000256" key="6">
    <source>
        <dbReference type="ARBA" id="ARBA00022490"/>
    </source>
</evidence>
<dbReference type="GO" id="GO:0001786">
    <property type="term" value="F:phosphatidylserine binding"/>
    <property type="evidence" value="ECO:0007669"/>
    <property type="project" value="TreeGrafter"/>
</dbReference>
<dbReference type="OrthoDB" id="9944616at2759"/>
<dbReference type="InterPro" id="IPR041263">
    <property type="entry name" value="Gasdermin_PUB"/>
</dbReference>
<dbReference type="GO" id="GO:0005829">
    <property type="term" value="C:cytosol"/>
    <property type="evidence" value="ECO:0007669"/>
    <property type="project" value="UniProtKB-SubCell"/>
</dbReference>
<comment type="subcellular location">
    <subcellularLocation>
        <location evidence="2">Cell membrane</location>
        <topology evidence="2">Multi-pass membrane protein</topology>
    </subcellularLocation>
    <subcellularLocation>
        <location evidence="1">Cytoplasm</location>
        <location evidence="1">Cytosol</location>
    </subcellularLocation>
</comment>
<evidence type="ECO:0000256" key="3">
    <source>
        <dbReference type="ARBA" id="ARBA00009279"/>
    </source>
</evidence>
<keyword evidence="9" id="KW-0472">Membrane</keyword>
<keyword evidence="5" id="KW-1003">Cell membrane</keyword>
<evidence type="ECO:0000256" key="10">
    <source>
        <dbReference type="ARBA" id="ARBA00023139"/>
    </source>
</evidence>
<dbReference type="PANTHER" id="PTHR16399:SF20">
    <property type="entry name" value="GASDERMIN-B"/>
    <property type="match status" value="1"/>
</dbReference>
<evidence type="ECO:0000313" key="15">
    <source>
        <dbReference type="Proteomes" id="UP000092124"/>
    </source>
</evidence>
<evidence type="ECO:0000256" key="9">
    <source>
        <dbReference type="ARBA" id="ARBA00023136"/>
    </source>
</evidence>
<evidence type="ECO:0000256" key="7">
    <source>
        <dbReference type="ARBA" id="ARBA00022590"/>
    </source>
</evidence>
<dbReference type="AlphaFoldDB" id="A0A1A6HL96"/>
<dbReference type="InterPro" id="IPR040460">
    <property type="entry name" value="Gasdermin_pore"/>
</dbReference>
<comment type="caution">
    <text evidence="14">The sequence shown here is derived from an EMBL/GenBank/DDBJ whole genome shotgun (WGS) entry which is preliminary data.</text>
</comment>
<evidence type="ECO:0000256" key="8">
    <source>
        <dbReference type="ARBA" id="ARBA00022692"/>
    </source>
</evidence>
<organism evidence="14 15">
    <name type="scientific">Neotoma lepida</name>
    <name type="common">Desert woodrat</name>
    <dbReference type="NCBI Taxonomy" id="56216"/>
    <lineage>
        <taxon>Eukaryota</taxon>
        <taxon>Metazoa</taxon>
        <taxon>Chordata</taxon>
        <taxon>Craniata</taxon>
        <taxon>Vertebrata</taxon>
        <taxon>Euteleostomi</taxon>
        <taxon>Mammalia</taxon>
        <taxon>Eutheria</taxon>
        <taxon>Euarchontoglires</taxon>
        <taxon>Glires</taxon>
        <taxon>Rodentia</taxon>
        <taxon>Myomorpha</taxon>
        <taxon>Muroidea</taxon>
        <taxon>Cricetidae</taxon>
        <taxon>Neotominae</taxon>
        <taxon>Neotoma</taxon>
    </lineage>
</organism>
<keyword evidence="15" id="KW-1185">Reference proteome</keyword>
<evidence type="ECO:0000256" key="1">
    <source>
        <dbReference type="ARBA" id="ARBA00004514"/>
    </source>
</evidence>
<gene>
    <name evidence="14" type="ORF">A6R68_18881</name>
</gene>
<dbReference type="GO" id="GO:0070273">
    <property type="term" value="F:phosphatidylinositol-4-phosphate binding"/>
    <property type="evidence" value="ECO:0007669"/>
    <property type="project" value="TreeGrafter"/>
</dbReference>
<evidence type="ECO:0000259" key="13">
    <source>
        <dbReference type="Pfam" id="PF17708"/>
    </source>
</evidence>
<dbReference type="Pfam" id="PF17708">
    <property type="entry name" value="Gasdermin_C"/>
    <property type="match status" value="1"/>
</dbReference>
<evidence type="ECO:0008006" key="16">
    <source>
        <dbReference type="Google" id="ProtNLM"/>
    </source>
</evidence>
<evidence type="ECO:0000256" key="11">
    <source>
        <dbReference type="ARBA" id="ARBA00023288"/>
    </source>
</evidence>
<reference evidence="14 15" key="1">
    <citation type="submission" date="2016-06" db="EMBL/GenBank/DDBJ databases">
        <title>The Draft Genome Sequence and Annotation of the Desert Woodrat Neotoma lepida.</title>
        <authorList>
            <person name="Campbell M."/>
            <person name="Oakeson K.F."/>
            <person name="Yandell M."/>
            <person name="Halpert J.R."/>
            <person name="Dearing D."/>
        </authorList>
    </citation>
    <scope>NUCLEOTIDE SEQUENCE [LARGE SCALE GENOMIC DNA]</scope>
    <source>
        <strain evidence="14">417</strain>
        <tissue evidence="14">Liver</tissue>
    </source>
</reference>
<evidence type="ECO:0000259" key="12">
    <source>
        <dbReference type="Pfam" id="PF04598"/>
    </source>
</evidence>
<dbReference type="GO" id="GO:0005886">
    <property type="term" value="C:plasma membrane"/>
    <property type="evidence" value="ECO:0007669"/>
    <property type="project" value="UniProtKB-SubCell"/>
</dbReference>
<dbReference type="InterPro" id="IPR007677">
    <property type="entry name" value="Gasdermin"/>
</dbReference>
<proteinExistence type="inferred from homology"/>